<evidence type="ECO:0000313" key="2">
    <source>
        <dbReference type="EMBL" id="EFA29294.1"/>
    </source>
</evidence>
<dbReference type="GO" id="GO:0020037">
    <property type="term" value="F:heme binding"/>
    <property type="evidence" value="ECO:0007669"/>
    <property type="project" value="InterPro"/>
</dbReference>
<gene>
    <name evidence="2" type="primary">hktE</name>
    <name evidence="2" type="ORF">HAINFHK1212_0422</name>
</gene>
<dbReference type="EC" id="1.11.1.6" evidence="2"/>
<reference evidence="2" key="1">
    <citation type="journal article" date="2010" name="Genomics">
        <title>Tracing phylogenomic events leading to diversity of Haemophilus influenzae and the emergence of Brazilian Purpuric Fever (BPF)-associated clones.</title>
        <authorList>
            <person name="Papazisi L."/>
            <person name="Ratnayake S."/>
            <person name="Remortel B.G."/>
            <person name="Bock G.R."/>
            <person name="Liang W."/>
            <person name="Saeed A.I."/>
            <person name="Liu J."/>
            <person name="Fleischmann R.D."/>
            <person name="Kilian M."/>
            <person name="Peterson S.N."/>
        </authorList>
    </citation>
    <scope>NUCLEOTIDE SEQUENCE [LARGE SCALE GENOMIC DNA]</scope>
    <source>
        <strain evidence="2">HK1212</strain>
    </source>
</reference>
<proteinExistence type="predicted"/>
<dbReference type="SUPFAM" id="SSF56634">
    <property type="entry name" value="Heme-dependent catalase-like"/>
    <property type="match status" value="1"/>
</dbReference>
<keyword evidence="2" id="KW-0575">Peroxidase</keyword>
<comment type="caution">
    <text evidence="2">The sequence shown here is derived from an EMBL/GenBank/DDBJ whole genome shotgun (WGS) entry which is preliminary data.</text>
</comment>
<dbReference type="GO" id="GO:0004096">
    <property type="term" value="F:catalase activity"/>
    <property type="evidence" value="ECO:0007669"/>
    <property type="project" value="UniProtKB-EC"/>
</dbReference>
<protein>
    <submittedName>
        <fullName evidence="2">Catalase</fullName>
        <ecNumber evidence="2">1.11.1.6</ecNumber>
    </submittedName>
</protein>
<organism evidence="2">
    <name type="scientific">Haemophilus influenzae HK1212</name>
    <dbReference type="NCBI Taxonomy" id="456482"/>
    <lineage>
        <taxon>Bacteria</taxon>
        <taxon>Pseudomonadati</taxon>
        <taxon>Pseudomonadota</taxon>
        <taxon>Gammaproteobacteria</taxon>
        <taxon>Pasteurellales</taxon>
        <taxon>Pasteurellaceae</taxon>
        <taxon>Haemophilus</taxon>
    </lineage>
</organism>
<dbReference type="Gene3D" id="4.10.91.20">
    <property type="match status" value="1"/>
</dbReference>
<name>A0A7G2K149_HAEIF</name>
<dbReference type="InterPro" id="IPR020835">
    <property type="entry name" value="Catalase_sf"/>
</dbReference>
<dbReference type="EMBL" id="ABFC01000212">
    <property type="protein sequence ID" value="EFA29294.1"/>
    <property type="molecule type" value="Genomic_DNA"/>
</dbReference>
<evidence type="ECO:0000256" key="1">
    <source>
        <dbReference type="SAM" id="MobiDB-lite"/>
    </source>
</evidence>
<dbReference type="AlphaFoldDB" id="A0A7G2K149"/>
<keyword evidence="2" id="KW-0560">Oxidoreductase</keyword>
<feature type="non-terminal residue" evidence="2">
    <location>
        <position position="48"/>
    </location>
</feature>
<feature type="region of interest" description="Disordered" evidence="1">
    <location>
        <begin position="16"/>
        <end position="36"/>
    </location>
</feature>
<accession>A0A7G2K149</accession>
<sequence length="48" mass="5039">MSSQCPFSHLAATNLTMGNGAPVADNQNSLTAGPRGPLLAQDLWLNEK</sequence>